<keyword evidence="1" id="KW-0521">NADP</keyword>
<dbReference type="Gene3D" id="3.90.25.10">
    <property type="entry name" value="UDP-galactose 4-epimerase, domain 1"/>
    <property type="match status" value="1"/>
</dbReference>
<dbReference type="CDD" id="cd05259">
    <property type="entry name" value="PCBER_SDR_a"/>
    <property type="match status" value="1"/>
</dbReference>
<dbReference type="InterPro" id="IPR051609">
    <property type="entry name" value="NmrA/Isoflavone_reductase-like"/>
</dbReference>
<dbReference type="Pfam" id="PF05368">
    <property type="entry name" value="NmrA"/>
    <property type="match status" value="1"/>
</dbReference>
<feature type="domain" description="NmrA-like" evidence="3">
    <location>
        <begin position="1"/>
        <end position="227"/>
    </location>
</feature>
<dbReference type="GO" id="GO:0016491">
    <property type="term" value="F:oxidoreductase activity"/>
    <property type="evidence" value="ECO:0007669"/>
    <property type="project" value="UniProtKB-KW"/>
</dbReference>
<dbReference type="AlphaFoldDB" id="A0A6J4IXL8"/>
<dbReference type="EMBL" id="CADCTM010000384">
    <property type="protein sequence ID" value="CAA9261773.1"/>
    <property type="molecule type" value="Genomic_DNA"/>
</dbReference>
<dbReference type="InterPro" id="IPR045312">
    <property type="entry name" value="PCBER-like"/>
</dbReference>
<dbReference type="PANTHER" id="PTHR47706">
    <property type="entry name" value="NMRA-LIKE FAMILY PROTEIN"/>
    <property type="match status" value="1"/>
</dbReference>
<protein>
    <submittedName>
        <fullName evidence="4">Isoflavone reductase homolog P3</fullName>
        <ecNumber evidence="4">1.3.1.-</ecNumber>
    </submittedName>
</protein>
<proteinExistence type="predicted"/>
<evidence type="ECO:0000256" key="1">
    <source>
        <dbReference type="ARBA" id="ARBA00022857"/>
    </source>
</evidence>
<evidence type="ECO:0000256" key="2">
    <source>
        <dbReference type="ARBA" id="ARBA00023002"/>
    </source>
</evidence>
<dbReference type="InterPro" id="IPR036291">
    <property type="entry name" value="NAD(P)-bd_dom_sf"/>
</dbReference>
<dbReference type="SUPFAM" id="SSF51735">
    <property type="entry name" value="NAD(P)-binding Rossmann-fold domains"/>
    <property type="match status" value="1"/>
</dbReference>
<dbReference type="EC" id="1.3.1.-" evidence="4"/>
<name>A0A6J4IXL8_9CYAN</name>
<keyword evidence="2 4" id="KW-0560">Oxidoreductase</keyword>
<sequence length="297" mass="32739">MKQTILVAGGTGNLGRRIVKAAIARGAEVRAIVRNGSEPEKIEKLTKLGAEVITVDMSDVDELKQACQGASCVVSALSGLHETIVDSQIKLLDAAISAGVPRFIPSDFSSDFTKLPAGENRNFDLRKEFHQYLDKSPIAATSILNGAFADEILSYNTPLYDVKNYSVGYWGDKSDWKIDFTTMDNTADYTAAAALDSTTPKILRIASFQISPNELASVGKEVKNREFKLVPMGSLEDFSASNKEERAAHPEGEKEVFPSWQNKQYLYSMFSVQNIPLDNDRYPDVRWTSAIDVISKI</sequence>
<dbReference type="InterPro" id="IPR008030">
    <property type="entry name" value="NmrA-like"/>
</dbReference>
<accession>A0A6J4IXL8</accession>
<dbReference type="PANTHER" id="PTHR47706:SF1">
    <property type="entry name" value="CIPA-LIKE, PUTATIVE (AFU_ORTHOLOGUE AFUA_1G12460)-RELATED"/>
    <property type="match status" value="1"/>
</dbReference>
<reference evidence="4" key="1">
    <citation type="submission" date="2020-02" db="EMBL/GenBank/DDBJ databases">
        <authorList>
            <person name="Meier V. D."/>
        </authorList>
    </citation>
    <scope>NUCLEOTIDE SEQUENCE</scope>
    <source>
        <strain evidence="4">AVDCRST_MAG92</strain>
    </source>
</reference>
<organism evidence="4">
    <name type="scientific">uncultured Coleofasciculus sp</name>
    <dbReference type="NCBI Taxonomy" id="1267456"/>
    <lineage>
        <taxon>Bacteria</taxon>
        <taxon>Bacillati</taxon>
        <taxon>Cyanobacteriota</taxon>
        <taxon>Cyanophyceae</taxon>
        <taxon>Coleofasciculales</taxon>
        <taxon>Coleofasciculaceae</taxon>
        <taxon>Coleofasciculus</taxon>
        <taxon>environmental samples</taxon>
    </lineage>
</organism>
<evidence type="ECO:0000259" key="3">
    <source>
        <dbReference type="Pfam" id="PF05368"/>
    </source>
</evidence>
<dbReference type="Gene3D" id="3.40.50.720">
    <property type="entry name" value="NAD(P)-binding Rossmann-like Domain"/>
    <property type="match status" value="1"/>
</dbReference>
<evidence type="ECO:0000313" key="4">
    <source>
        <dbReference type="EMBL" id="CAA9261773.1"/>
    </source>
</evidence>
<gene>
    <name evidence="4" type="ORF">AVDCRST_MAG92-2500</name>
</gene>